<dbReference type="HOGENOM" id="CLU_2598878_0_0_0"/>
<keyword evidence="1" id="KW-0472">Membrane</keyword>
<organism evidence="2">
    <name type="scientific">Vecturithrix granuli</name>
    <dbReference type="NCBI Taxonomy" id="1499967"/>
    <lineage>
        <taxon>Bacteria</taxon>
        <taxon>Candidatus Moduliflexota</taxon>
        <taxon>Candidatus Vecturitrichia</taxon>
        <taxon>Candidatus Vecturitrichales</taxon>
        <taxon>Candidatus Vecturitrichaceae</taxon>
        <taxon>Candidatus Vecturithrix</taxon>
    </lineage>
</organism>
<dbReference type="EMBL" id="DF820463">
    <property type="protein sequence ID" value="GAK55533.1"/>
    <property type="molecule type" value="Genomic_DNA"/>
</dbReference>
<protein>
    <submittedName>
        <fullName evidence="2">Uncharacterized protein</fullName>
    </submittedName>
</protein>
<reference evidence="2" key="1">
    <citation type="journal article" date="2015" name="PeerJ">
        <title>First genomic representation of candidate bacterial phylum KSB3 points to enhanced environmental sensing as a trigger of wastewater bulking.</title>
        <authorList>
            <person name="Sekiguchi Y."/>
            <person name="Ohashi A."/>
            <person name="Parks D.H."/>
            <person name="Yamauchi T."/>
            <person name="Tyson G.W."/>
            <person name="Hugenholtz P."/>
        </authorList>
    </citation>
    <scope>NUCLEOTIDE SEQUENCE [LARGE SCALE GENOMIC DNA]</scope>
</reference>
<proteinExistence type="predicted"/>
<gene>
    <name evidence="2" type="ORF">U27_02367</name>
</gene>
<keyword evidence="1" id="KW-0812">Transmembrane</keyword>
<keyword evidence="1" id="KW-1133">Transmembrane helix</keyword>
<evidence type="ECO:0000256" key="1">
    <source>
        <dbReference type="SAM" id="Phobius"/>
    </source>
</evidence>
<accession>A0A0S6W782</accession>
<sequence>MRFHSERTLCPFLLFPVLNIRSNPVFCFSCKLKTIKLSLINDLFSKENKKTQEKFFIILENIIIFCIANPPFALFIKQM</sequence>
<keyword evidence="3" id="KW-1185">Reference proteome</keyword>
<name>A0A0S6W782_VECG1</name>
<feature type="transmembrane region" description="Helical" evidence="1">
    <location>
        <begin position="55"/>
        <end position="76"/>
    </location>
</feature>
<dbReference type="AlphaFoldDB" id="A0A0S6W782"/>
<evidence type="ECO:0000313" key="3">
    <source>
        <dbReference type="Proteomes" id="UP000030661"/>
    </source>
</evidence>
<evidence type="ECO:0000313" key="2">
    <source>
        <dbReference type="EMBL" id="GAK55533.1"/>
    </source>
</evidence>
<dbReference type="Proteomes" id="UP000030661">
    <property type="component" value="Unassembled WGS sequence"/>
</dbReference>